<dbReference type="InterPro" id="IPR036388">
    <property type="entry name" value="WH-like_DNA-bd_sf"/>
</dbReference>
<organism evidence="6 7">
    <name type="scientific">Paludibacterium paludis</name>
    <dbReference type="NCBI Taxonomy" id="1225769"/>
    <lineage>
        <taxon>Bacteria</taxon>
        <taxon>Pseudomonadati</taxon>
        <taxon>Pseudomonadota</taxon>
        <taxon>Betaproteobacteria</taxon>
        <taxon>Neisseriales</taxon>
        <taxon>Chromobacteriaceae</taxon>
        <taxon>Paludibacterium</taxon>
    </lineage>
</organism>
<accession>A0A918P4P6</accession>
<evidence type="ECO:0000256" key="3">
    <source>
        <dbReference type="ARBA" id="ARBA00023125"/>
    </source>
</evidence>
<dbReference type="PRINTS" id="PR00039">
    <property type="entry name" value="HTHLYSR"/>
</dbReference>
<comment type="caution">
    <text evidence="6">The sequence shown here is derived from an EMBL/GenBank/DDBJ whole genome shotgun (WGS) entry which is preliminary data.</text>
</comment>
<dbReference type="GO" id="GO:0003700">
    <property type="term" value="F:DNA-binding transcription factor activity"/>
    <property type="evidence" value="ECO:0007669"/>
    <property type="project" value="InterPro"/>
</dbReference>
<dbReference type="Pfam" id="PF00126">
    <property type="entry name" value="HTH_1"/>
    <property type="match status" value="1"/>
</dbReference>
<dbReference type="AlphaFoldDB" id="A0A918P4P6"/>
<dbReference type="PROSITE" id="PS50931">
    <property type="entry name" value="HTH_LYSR"/>
    <property type="match status" value="1"/>
</dbReference>
<dbReference type="RefSeq" id="WP_189535331.1">
    <property type="nucleotide sequence ID" value="NZ_BMYX01000017.1"/>
</dbReference>
<gene>
    <name evidence="6" type="ORF">GCM10011289_27720</name>
</gene>
<evidence type="ECO:0000256" key="4">
    <source>
        <dbReference type="ARBA" id="ARBA00023163"/>
    </source>
</evidence>
<dbReference type="EMBL" id="BMYX01000017">
    <property type="protein sequence ID" value="GGY22414.1"/>
    <property type="molecule type" value="Genomic_DNA"/>
</dbReference>
<proteinExistence type="inferred from homology"/>
<evidence type="ECO:0000259" key="5">
    <source>
        <dbReference type="PROSITE" id="PS50931"/>
    </source>
</evidence>
<dbReference type="Pfam" id="PF03466">
    <property type="entry name" value="LysR_substrate"/>
    <property type="match status" value="1"/>
</dbReference>
<dbReference type="InterPro" id="IPR005119">
    <property type="entry name" value="LysR_subst-bd"/>
</dbReference>
<dbReference type="GO" id="GO:0000976">
    <property type="term" value="F:transcription cis-regulatory region binding"/>
    <property type="evidence" value="ECO:0007669"/>
    <property type="project" value="TreeGrafter"/>
</dbReference>
<dbReference type="PANTHER" id="PTHR30126:SF2">
    <property type="entry name" value="HTH-TYPE TRANSCRIPTIONAL REGULATOR YJIE"/>
    <property type="match status" value="1"/>
</dbReference>
<dbReference type="InterPro" id="IPR036390">
    <property type="entry name" value="WH_DNA-bd_sf"/>
</dbReference>
<dbReference type="PANTHER" id="PTHR30126">
    <property type="entry name" value="HTH-TYPE TRANSCRIPTIONAL REGULATOR"/>
    <property type="match status" value="1"/>
</dbReference>
<dbReference type="Gene3D" id="3.40.190.10">
    <property type="entry name" value="Periplasmic binding protein-like II"/>
    <property type="match status" value="2"/>
</dbReference>
<dbReference type="InterPro" id="IPR000847">
    <property type="entry name" value="LysR_HTH_N"/>
</dbReference>
<protein>
    <submittedName>
        <fullName evidence="6">LysR family transcriptional regulator</fullName>
    </submittedName>
</protein>
<evidence type="ECO:0000256" key="1">
    <source>
        <dbReference type="ARBA" id="ARBA00009437"/>
    </source>
</evidence>
<sequence length="305" mass="33279">MQLKWIKDLLALAQTRSFSRAAEARHITQSALSRRIQALEAWAGVALVDRSNHPLSITEAGMVLCEQGQTALTMLLDIRSAMQQLHGGGGSTIRVVAGHSLSLTCAPRLLSRFCQDHPAFKTRVVAANVNDSVAMLYDGQADLMVGYYHPQVPTLLDPDNFHSLRLYSESLIPLCAPAPDGAALHPIVRGSREPVPYLAYSPGTFFGRVASVILRQQNRQVNLENRYEGEMAMLLMSMAADRHGVAWLPESLASRHLAEGRLVRAADGWDAPMEVRAYCAAGNGSPALQALWQWLEGRSGATGAW</sequence>
<dbReference type="SUPFAM" id="SSF53850">
    <property type="entry name" value="Periplasmic binding protein-like II"/>
    <property type="match status" value="1"/>
</dbReference>
<dbReference type="Gene3D" id="1.10.10.10">
    <property type="entry name" value="Winged helix-like DNA-binding domain superfamily/Winged helix DNA-binding domain"/>
    <property type="match status" value="1"/>
</dbReference>
<dbReference type="SUPFAM" id="SSF46785">
    <property type="entry name" value="Winged helix' DNA-binding domain"/>
    <property type="match status" value="1"/>
</dbReference>
<keyword evidence="4" id="KW-0804">Transcription</keyword>
<feature type="domain" description="HTH lysR-type" evidence="5">
    <location>
        <begin position="1"/>
        <end position="58"/>
    </location>
</feature>
<evidence type="ECO:0000313" key="6">
    <source>
        <dbReference type="EMBL" id="GGY22414.1"/>
    </source>
</evidence>
<keyword evidence="7" id="KW-1185">Reference proteome</keyword>
<name>A0A918P4P6_9NEIS</name>
<keyword evidence="2" id="KW-0805">Transcription regulation</keyword>
<comment type="similarity">
    <text evidence="1">Belongs to the LysR transcriptional regulatory family.</text>
</comment>
<dbReference type="CDD" id="cd05466">
    <property type="entry name" value="PBP2_LTTR_substrate"/>
    <property type="match status" value="1"/>
</dbReference>
<dbReference type="Proteomes" id="UP000645257">
    <property type="component" value="Unassembled WGS sequence"/>
</dbReference>
<reference evidence="6" key="2">
    <citation type="submission" date="2020-09" db="EMBL/GenBank/DDBJ databases">
        <authorList>
            <person name="Sun Q."/>
            <person name="Kim S."/>
        </authorList>
    </citation>
    <scope>NUCLEOTIDE SEQUENCE</scope>
    <source>
        <strain evidence="6">KCTC 32182</strain>
    </source>
</reference>
<evidence type="ECO:0000313" key="7">
    <source>
        <dbReference type="Proteomes" id="UP000645257"/>
    </source>
</evidence>
<keyword evidence="3" id="KW-0238">DNA-binding</keyword>
<reference evidence="6" key="1">
    <citation type="journal article" date="2014" name="Int. J. Syst. Evol. Microbiol.">
        <title>Complete genome sequence of Corynebacterium casei LMG S-19264T (=DSM 44701T), isolated from a smear-ripened cheese.</title>
        <authorList>
            <consortium name="US DOE Joint Genome Institute (JGI-PGF)"/>
            <person name="Walter F."/>
            <person name="Albersmeier A."/>
            <person name="Kalinowski J."/>
            <person name="Ruckert C."/>
        </authorList>
    </citation>
    <scope>NUCLEOTIDE SEQUENCE</scope>
    <source>
        <strain evidence="6">KCTC 32182</strain>
    </source>
</reference>
<evidence type="ECO:0000256" key="2">
    <source>
        <dbReference type="ARBA" id="ARBA00023015"/>
    </source>
</evidence>